<sequence>MLLLSRFDGDKASARTWHRSYTCSGIKHCPQIDQQIFLSGKSGIPYDDFNRVDPRFFKCLWRHRRTAYRRTASRNPGSDDILSKTEHYYLGFLANWQYTIKDQPVIAPCTYNGHFTCPYETPALFTLNGAKYIGCQKHSDLEPWHRIQPLQTLSYQLDELYLQSLIDREYKLENPSGKCAFITSVRSGLTQCDQPHSSGSTSLLTSKCNARFDLFIPENWDRFPYIMLVTRGRHTHPPPPPSGRPLDVANEVIDAIKKHDFLTPTARRLLISPRWLDIQRRFGSSVFRTLHASLNVGDHITSLIRKERLLHYRGGTDIAGILREFNFDQKRPYNQWIRDVFFLDKDARHYIILCCTDQQASAFQKAQFIHVDISLQKVQGKTNLYSVSGWSEEHQCTVSYAHAFINLDSRKAYHIMFRKMFEMLAKVSRQDVHFTHIHNTQHGIRAITTDMCMKQGPGLGDYLHEIHPALEWDEHLLHILIFCQVYLKRSFRKKFGDHPAKEAVYQLWNSPTRDAFFKKMEGILKIFPRDYKLRRWLEHKASKPWILGALCPGQSKMDPDYWKLVNKYIAISESSHSVDNDATDQKLSLLDGVLRYIYPSSICWAED</sequence>
<gene>
    <name evidence="1" type="ORF">BJX63DRAFT_406556</name>
</gene>
<dbReference type="EMBL" id="JBFXLT010000094">
    <property type="protein sequence ID" value="KAL2809196.1"/>
    <property type="molecule type" value="Genomic_DNA"/>
</dbReference>
<evidence type="ECO:0008006" key="3">
    <source>
        <dbReference type="Google" id="ProtNLM"/>
    </source>
</evidence>
<comment type="caution">
    <text evidence="1">The sequence shown here is derived from an EMBL/GenBank/DDBJ whole genome shotgun (WGS) entry which is preliminary data.</text>
</comment>
<protein>
    <recommendedName>
        <fullName evidence="3">MULE transposase domain-containing protein</fullName>
    </recommendedName>
</protein>
<proteinExistence type="predicted"/>
<evidence type="ECO:0000313" key="1">
    <source>
        <dbReference type="EMBL" id="KAL2809196.1"/>
    </source>
</evidence>
<reference evidence="1 2" key="1">
    <citation type="submission" date="2024-07" db="EMBL/GenBank/DDBJ databases">
        <title>Section-level genome sequencing and comparative genomics of Aspergillus sections Usti and Cavernicolus.</title>
        <authorList>
            <consortium name="Lawrence Berkeley National Laboratory"/>
            <person name="Nybo J.L."/>
            <person name="Vesth T.C."/>
            <person name="Theobald S."/>
            <person name="Frisvad J.C."/>
            <person name="Larsen T.O."/>
            <person name="Kjaerboelling I."/>
            <person name="Rothschild-Mancinelli K."/>
            <person name="Lyhne E.K."/>
            <person name="Kogle M.E."/>
            <person name="Barry K."/>
            <person name="Clum A."/>
            <person name="Na H."/>
            <person name="Ledsgaard L."/>
            <person name="Lin J."/>
            <person name="Lipzen A."/>
            <person name="Kuo A."/>
            <person name="Riley R."/>
            <person name="Mondo S."/>
            <person name="Labutti K."/>
            <person name="Haridas S."/>
            <person name="Pangalinan J."/>
            <person name="Salamov A.A."/>
            <person name="Simmons B.A."/>
            <person name="Magnuson J.K."/>
            <person name="Chen J."/>
            <person name="Drula E."/>
            <person name="Henrissat B."/>
            <person name="Wiebenga A."/>
            <person name="Lubbers R.J."/>
            <person name="Gomes A.C."/>
            <person name="Makela M.R."/>
            <person name="Stajich J."/>
            <person name="Grigoriev I.V."/>
            <person name="Mortensen U.H."/>
            <person name="De Vries R.P."/>
            <person name="Baker S.E."/>
            <person name="Andersen M.R."/>
        </authorList>
    </citation>
    <scope>NUCLEOTIDE SEQUENCE [LARGE SCALE GENOMIC DNA]</scope>
    <source>
        <strain evidence="1 2">CBS 588.65</strain>
    </source>
</reference>
<name>A0ABR4H162_9EURO</name>
<organism evidence="1 2">
    <name type="scientific">Aspergillus granulosus</name>
    <dbReference type="NCBI Taxonomy" id="176169"/>
    <lineage>
        <taxon>Eukaryota</taxon>
        <taxon>Fungi</taxon>
        <taxon>Dikarya</taxon>
        <taxon>Ascomycota</taxon>
        <taxon>Pezizomycotina</taxon>
        <taxon>Eurotiomycetes</taxon>
        <taxon>Eurotiomycetidae</taxon>
        <taxon>Eurotiales</taxon>
        <taxon>Aspergillaceae</taxon>
        <taxon>Aspergillus</taxon>
        <taxon>Aspergillus subgen. Nidulantes</taxon>
    </lineage>
</organism>
<evidence type="ECO:0000313" key="2">
    <source>
        <dbReference type="Proteomes" id="UP001610334"/>
    </source>
</evidence>
<accession>A0ABR4H162</accession>
<dbReference type="Proteomes" id="UP001610334">
    <property type="component" value="Unassembled WGS sequence"/>
</dbReference>
<keyword evidence="2" id="KW-1185">Reference proteome</keyword>